<dbReference type="PROSITE" id="PS50105">
    <property type="entry name" value="SAM_DOMAIN"/>
    <property type="match status" value="1"/>
</dbReference>
<dbReference type="AlphaFoldDB" id="A0AAW2HU76"/>
<dbReference type="InterPro" id="IPR046328">
    <property type="entry name" value="ETS_fam"/>
</dbReference>
<evidence type="ECO:0000259" key="5">
    <source>
        <dbReference type="PROSITE" id="PS50061"/>
    </source>
</evidence>
<comment type="caution">
    <text evidence="7">The sequence shown here is derived from an EMBL/GenBank/DDBJ whole genome shotgun (WGS) entry which is preliminary data.</text>
</comment>
<comment type="similarity">
    <text evidence="1 3">Belongs to the ETS family.</text>
</comment>
<gene>
    <name evidence="7" type="ORF">PYX00_005981</name>
</gene>
<dbReference type="GO" id="GO:0030154">
    <property type="term" value="P:cell differentiation"/>
    <property type="evidence" value="ECO:0007669"/>
    <property type="project" value="TreeGrafter"/>
</dbReference>
<dbReference type="SMART" id="SM00413">
    <property type="entry name" value="ETS"/>
    <property type="match status" value="1"/>
</dbReference>
<dbReference type="GO" id="GO:0043565">
    <property type="term" value="F:sequence-specific DNA binding"/>
    <property type="evidence" value="ECO:0007669"/>
    <property type="project" value="InterPro"/>
</dbReference>
<keyword evidence="3" id="KW-0539">Nucleus</keyword>
<evidence type="ECO:0000256" key="3">
    <source>
        <dbReference type="RuleBase" id="RU004019"/>
    </source>
</evidence>
<dbReference type="PRINTS" id="PR00454">
    <property type="entry name" value="ETSDOMAIN"/>
</dbReference>
<evidence type="ECO:0000256" key="1">
    <source>
        <dbReference type="ARBA" id="ARBA00005562"/>
    </source>
</evidence>
<accession>A0AAW2HU76</accession>
<feature type="region of interest" description="Disordered" evidence="4">
    <location>
        <begin position="212"/>
        <end position="311"/>
    </location>
</feature>
<dbReference type="Pfam" id="PF00178">
    <property type="entry name" value="Ets"/>
    <property type="match status" value="1"/>
</dbReference>
<feature type="domain" description="ETS" evidence="5">
    <location>
        <begin position="314"/>
        <end position="396"/>
    </location>
</feature>
<dbReference type="InterPro" id="IPR000418">
    <property type="entry name" value="Ets_dom"/>
</dbReference>
<protein>
    <submittedName>
        <fullName evidence="7">Uncharacterized protein</fullName>
    </submittedName>
</protein>
<dbReference type="InterPro" id="IPR001660">
    <property type="entry name" value="SAM"/>
</dbReference>
<dbReference type="SUPFAM" id="SSF47769">
    <property type="entry name" value="SAM/Pointed domain"/>
    <property type="match status" value="1"/>
</dbReference>
<evidence type="ECO:0000256" key="2">
    <source>
        <dbReference type="ARBA" id="ARBA00023125"/>
    </source>
</evidence>
<dbReference type="GO" id="GO:0000981">
    <property type="term" value="F:DNA-binding transcription factor activity, RNA polymerase II-specific"/>
    <property type="evidence" value="ECO:0007669"/>
    <property type="project" value="TreeGrafter"/>
</dbReference>
<dbReference type="InterPro" id="IPR036388">
    <property type="entry name" value="WH-like_DNA-bd_sf"/>
</dbReference>
<feature type="domain" description="SAM" evidence="6">
    <location>
        <begin position="87"/>
        <end position="158"/>
    </location>
</feature>
<feature type="compositionally biased region" description="Basic residues" evidence="4">
    <location>
        <begin position="286"/>
        <end position="296"/>
    </location>
</feature>
<dbReference type="InterPro" id="IPR003118">
    <property type="entry name" value="Pointed_dom"/>
</dbReference>
<dbReference type="PANTHER" id="PTHR11849">
    <property type="entry name" value="ETS"/>
    <property type="match status" value="1"/>
</dbReference>
<dbReference type="Gene3D" id="1.10.150.50">
    <property type="entry name" value="Transcription Factor, Ets-1"/>
    <property type="match status" value="1"/>
</dbReference>
<comment type="subcellular location">
    <subcellularLocation>
        <location evidence="3">Nucleus</location>
    </subcellularLocation>
</comment>
<name>A0AAW2HU76_9NEOP</name>
<dbReference type="FunFam" id="1.10.10.10:FF:001336">
    <property type="entry name" value="Epithelium specific ets factor 3, ese3, putative"/>
    <property type="match status" value="1"/>
</dbReference>
<dbReference type="GO" id="GO:0005634">
    <property type="term" value="C:nucleus"/>
    <property type="evidence" value="ECO:0007669"/>
    <property type="project" value="UniProtKB-SubCell"/>
</dbReference>
<sequence length="411" mass="47183">MKMYEDYDTSRDQSNKFFDPQDNALLPCFLPNEYYPDESGTNNLDYMREFQGSYNGVDSTASSKSLIFKTDPDEDTEGWKHKEMKKWTNSDVLHWIASVAEYHKFPYESINANAFSVDGETLMSLTRKDFASRDEKHGPTLYSALHKTSSEFEDIHNLFHPPQNCKSEVKLETLSTPAKIPESLLPLTSGNLKQTTQYGLVSMPEGFHNDITNSSESYPFELDPVTTENNNNNNSSSSSKNISAININNNSNSNVDSIESNSSERKNSTDNSLCSDTEQSDFEVKRKNKKVGKRPPGRPPGVKTSKEKPEKKTGRLWEFIRDLLLDPQHCPSVICWENYDDGVFRFVKSEKVAKIWGDRKGNEKMNYEKLSRAMRYYYRSKVLQPVIGRRLVYKFGPTARGWKTENPNFRH</sequence>
<evidence type="ECO:0000256" key="4">
    <source>
        <dbReference type="SAM" id="MobiDB-lite"/>
    </source>
</evidence>
<dbReference type="SMART" id="SM00251">
    <property type="entry name" value="SAM_PNT"/>
    <property type="match status" value="1"/>
</dbReference>
<feature type="compositionally biased region" description="Low complexity" evidence="4">
    <location>
        <begin position="229"/>
        <end position="261"/>
    </location>
</feature>
<dbReference type="Gene3D" id="1.10.10.10">
    <property type="entry name" value="Winged helix-like DNA-binding domain superfamily/Winged helix DNA-binding domain"/>
    <property type="match status" value="1"/>
</dbReference>
<proteinExistence type="inferred from homology"/>
<organism evidence="7">
    <name type="scientific">Menopon gallinae</name>
    <name type="common">poultry shaft louse</name>
    <dbReference type="NCBI Taxonomy" id="328185"/>
    <lineage>
        <taxon>Eukaryota</taxon>
        <taxon>Metazoa</taxon>
        <taxon>Ecdysozoa</taxon>
        <taxon>Arthropoda</taxon>
        <taxon>Hexapoda</taxon>
        <taxon>Insecta</taxon>
        <taxon>Pterygota</taxon>
        <taxon>Neoptera</taxon>
        <taxon>Paraneoptera</taxon>
        <taxon>Psocodea</taxon>
        <taxon>Troctomorpha</taxon>
        <taxon>Phthiraptera</taxon>
        <taxon>Amblycera</taxon>
        <taxon>Menoponidae</taxon>
        <taxon>Menopon</taxon>
    </lineage>
</organism>
<dbReference type="PROSITE" id="PS50061">
    <property type="entry name" value="ETS_DOMAIN_3"/>
    <property type="match status" value="1"/>
</dbReference>
<dbReference type="InterPro" id="IPR036390">
    <property type="entry name" value="WH_DNA-bd_sf"/>
</dbReference>
<dbReference type="Pfam" id="PF02198">
    <property type="entry name" value="SAM_PNT"/>
    <property type="match status" value="1"/>
</dbReference>
<dbReference type="InterPro" id="IPR013761">
    <property type="entry name" value="SAM/pointed_sf"/>
</dbReference>
<dbReference type="SUPFAM" id="SSF46785">
    <property type="entry name" value="Winged helix' DNA-binding domain"/>
    <property type="match status" value="1"/>
</dbReference>
<evidence type="ECO:0000259" key="6">
    <source>
        <dbReference type="PROSITE" id="PS50105"/>
    </source>
</evidence>
<reference evidence="7" key="1">
    <citation type="journal article" date="2024" name="Gigascience">
        <title>Chromosome-level genome of the poultry shaft louse Menopon gallinae provides insight into the host-switching and adaptive evolution of parasitic lice.</title>
        <authorList>
            <person name="Xu Y."/>
            <person name="Ma L."/>
            <person name="Liu S."/>
            <person name="Liang Y."/>
            <person name="Liu Q."/>
            <person name="He Z."/>
            <person name="Tian L."/>
            <person name="Duan Y."/>
            <person name="Cai W."/>
            <person name="Li H."/>
            <person name="Song F."/>
        </authorList>
    </citation>
    <scope>NUCLEOTIDE SEQUENCE</scope>
    <source>
        <strain evidence="7">Cailab_2023a</strain>
    </source>
</reference>
<dbReference type="PANTHER" id="PTHR11849:SF190">
    <property type="entry name" value="ETS-DOMAIN PROTEIN"/>
    <property type="match status" value="1"/>
</dbReference>
<evidence type="ECO:0000313" key="7">
    <source>
        <dbReference type="EMBL" id="KAL0273271.1"/>
    </source>
</evidence>
<keyword evidence="2 3" id="KW-0238">DNA-binding</keyword>
<dbReference type="EMBL" id="JARGDH010000003">
    <property type="protein sequence ID" value="KAL0273271.1"/>
    <property type="molecule type" value="Genomic_DNA"/>
</dbReference>